<organism evidence="6 7">
    <name type="scientific">Gottfriedia luciferensis</name>
    <dbReference type="NCBI Taxonomy" id="178774"/>
    <lineage>
        <taxon>Bacteria</taxon>
        <taxon>Bacillati</taxon>
        <taxon>Bacillota</taxon>
        <taxon>Bacilli</taxon>
        <taxon>Bacillales</taxon>
        <taxon>Bacillaceae</taxon>
        <taxon>Gottfriedia</taxon>
    </lineage>
</organism>
<keyword evidence="2 5" id="KW-0812">Transmembrane</keyword>
<evidence type="ECO:0000256" key="2">
    <source>
        <dbReference type="ARBA" id="ARBA00022692"/>
    </source>
</evidence>
<keyword evidence="7" id="KW-1185">Reference proteome</keyword>
<keyword evidence="3 5" id="KW-1133">Transmembrane helix</keyword>
<keyword evidence="4 5" id="KW-0472">Membrane</keyword>
<evidence type="ECO:0008006" key="8">
    <source>
        <dbReference type="Google" id="ProtNLM"/>
    </source>
</evidence>
<accession>A0ABX2ZM62</accession>
<comment type="subcellular location">
    <subcellularLocation>
        <location evidence="1">Membrane</location>
        <topology evidence="1">Multi-pass membrane protein</topology>
    </subcellularLocation>
</comment>
<sequence>MDILSIILQILLALMFLIAGLAKLFGSKTSVESFNHLKLAQWFRVITGLVELVGAVGLIIGFWEESWVPASGLLLGIVAIGGIISHIRVKDSFKQTFTILLLGIIAFVLLWINYSDLSSFPGFN</sequence>
<name>A0ABX2ZM62_9BACI</name>
<protein>
    <recommendedName>
        <fullName evidence="8">DoxX family protein</fullName>
    </recommendedName>
</protein>
<evidence type="ECO:0000313" key="7">
    <source>
        <dbReference type="Proteomes" id="UP000094580"/>
    </source>
</evidence>
<dbReference type="EMBL" id="MDKC01000033">
    <property type="protein sequence ID" value="ODG90796.1"/>
    <property type="molecule type" value="Genomic_DNA"/>
</dbReference>
<evidence type="ECO:0000313" key="6">
    <source>
        <dbReference type="EMBL" id="ODG90796.1"/>
    </source>
</evidence>
<dbReference type="Proteomes" id="UP000094580">
    <property type="component" value="Unassembled WGS sequence"/>
</dbReference>
<gene>
    <name evidence="6" type="ORF">BED47_10110</name>
</gene>
<evidence type="ECO:0000256" key="3">
    <source>
        <dbReference type="ARBA" id="ARBA00022989"/>
    </source>
</evidence>
<feature type="transmembrane region" description="Helical" evidence="5">
    <location>
        <begin position="96"/>
        <end position="114"/>
    </location>
</feature>
<feature type="transmembrane region" description="Helical" evidence="5">
    <location>
        <begin position="45"/>
        <end position="63"/>
    </location>
</feature>
<comment type="caution">
    <text evidence="6">The sequence shown here is derived from an EMBL/GenBank/DDBJ whole genome shotgun (WGS) entry which is preliminary data.</text>
</comment>
<evidence type="ECO:0000256" key="1">
    <source>
        <dbReference type="ARBA" id="ARBA00004141"/>
    </source>
</evidence>
<evidence type="ECO:0000256" key="5">
    <source>
        <dbReference type="SAM" id="Phobius"/>
    </source>
</evidence>
<dbReference type="Pfam" id="PF13564">
    <property type="entry name" value="DoxX_2"/>
    <property type="match status" value="1"/>
</dbReference>
<evidence type="ECO:0000256" key="4">
    <source>
        <dbReference type="ARBA" id="ARBA00023136"/>
    </source>
</evidence>
<dbReference type="InterPro" id="IPR032808">
    <property type="entry name" value="DoxX"/>
</dbReference>
<feature type="transmembrane region" description="Helical" evidence="5">
    <location>
        <begin position="6"/>
        <end position="25"/>
    </location>
</feature>
<feature type="transmembrane region" description="Helical" evidence="5">
    <location>
        <begin position="69"/>
        <end position="89"/>
    </location>
</feature>
<dbReference type="RefSeq" id="WP_069034660.1">
    <property type="nucleotide sequence ID" value="NZ_MDKC01000033.1"/>
</dbReference>
<proteinExistence type="predicted"/>
<reference evidence="6 7" key="1">
    <citation type="submission" date="2016-07" db="EMBL/GenBank/DDBJ databases">
        <authorList>
            <person name="Townsley L."/>
            <person name="Shank E.A."/>
        </authorList>
    </citation>
    <scope>NUCLEOTIDE SEQUENCE [LARGE SCALE GENOMIC DNA]</scope>
    <source>
        <strain evidence="6 7">CH01</strain>
    </source>
</reference>